<dbReference type="Proteomes" id="UP000293036">
    <property type="component" value="Unassembled WGS sequence"/>
</dbReference>
<dbReference type="OrthoDB" id="3399802at2"/>
<accession>A0A4Q9V3Z1</accession>
<name>A0A4Q9V3Z1_9ACTO</name>
<gene>
    <name evidence="1" type="ORF">EZJ44_01555</name>
</gene>
<organism evidence="1 2">
    <name type="scientific">Arcanobacterium bovis</name>
    <dbReference type="NCBI Taxonomy" id="2529275"/>
    <lineage>
        <taxon>Bacteria</taxon>
        <taxon>Bacillati</taxon>
        <taxon>Actinomycetota</taxon>
        <taxon>Actinomycetes</taxon>
        <taxon>Actinomycetales</taxon>
        <taxon>Actinomycetaceae</taxon>
        <taxon>Arcanobacterium</taxon>
    </lineage>
</organism>
<dbReference type="RefSeq" id="WP_131279427.1">
    <property type="nucleotide sequence ID" value="NZ_JBHSLR010000009.1"/>
</dbReference>
<dbReference type="InterPro" id="IPR036390">
    <property type="entry name" value="WH_DNA-bd_sf"/>
</dbReference>
<dbReference type="SUPFAM" id="SSF46785">
    <property type="entry name" value="Winged helix' DNA-binding domain"/>
    <property type="match status" value="1"/>
</dbReference>
<dbReference type="AlphaFoldDB" id="A0A4Q9V3Z1"/>
<evidence type="ECO:0000313" key="2">
    <source>
        <dbReference type="Proteomes" id="UP000293036"/>
    </source>
</evidence>
<dbReference type="EMBL" id="SJDT01000001">
    <property type="protein sequence ID" value="TBW23842.1"/>
    <property type="molecule type" value="Genomic_DNA"/>
</dbReference>
<keyword evidence="2" id="KW-1185">Reference proteome</keyword>
<reference evidence="1 2" key="1">
    <citation type="submission" date="2019-02" db="EMBL/GenBank/DDBJ databases">
        <title>Arcanobacterium bovis sp. nov., isolated from the milk of a cow with mastitis.</title>
        <authorList>
            <person name="Sammra O."/>
            <person name="Foster G."/>
            <person name="Hassan A."/>
            <person name="Alssahen M."/>
            <person name="Laemmler C."/>
            <person name="Borowiak M."/>
            <person name="Malorny B."/>
            <person name="Abdulmawjood A."/>
        </authorList>
    </citation>
    <scope>NUCLEOTIDE SEQUENCE [LARGE SCALE GENOMIC DNA]</scope>
    <source>
        <strain evidence="1 2">C605018/01/1</strain>
    </source>
</reference>
<proteinExistence type="predicted"/>
<sequence length="192" mass="21569">MKLSEIQKSILSYLQQKEDWATIVEIADTLEVHPNSARSAVTKLTNGGMLERSQQRDGKKGRPTFVFRARTGRFPVLREAIATIEHSSEQEKAIVEALISGKYEGILENEEDLMSAIMDFLAKIDIECYEEDGKVYVSSCPLRNGDDIPGFTCRMHRMIIQQAVGKRGTVMLSPVRVDGECRLSVRETKMSA</sequence>
<comment type="caution">
    <text evidence="1">The sequence shown here is derived from an EMBL/GenBank/DDBJ whole genome shotgun (WGS) entry which is preliminary data.</text>
</comment>
<dbReference type="InterPro" id="IPR036388">
    <property type="entry name" value="WH-like_DNA-bd_sf"/>
</dbReference>
<dbReference type="Gene3D" id="1.10.10.10">
    <property type="entry name" value="Winged helix-like DNA-binding domain superfamily/Winged helix DNA-binding domain"/>
    <property type="match status" value="1"/>
</dbReference>
<protein>
    <submittedName>
        <fullName evidence="1">Uncharacterized protein</fullName>
    </submittedName>
</protein>
<evidence type="ECO:0000313" key="1">
    <source>
        <dbReference type="EMBL" id="TBW23842.1"/>
    </source>
</evidence>